<gene>
    <name evidence="5" type="ORF">V5O48_007463</name>
</gene>
<dbReference type="PRINTS" id="PR00080">
    <property type="entry name" value="SDRFAMILY"/>
</dbReference>
<dbReference type="PANTHER" id="PTHR43963:SF6">
    <property type="entry name" value="CHAIN DEHYDROGENASE FAMILY PROTEIN, PUTATIVE (AFU_ORTHOLOGUE AFUA_3G15350)-RELATED"/>
    <property type="match status" value="1"/>
</dbReference>
<keyword evidence="3" id="KW-0560">Oxidoreductase</keyword>
<dbReference type="EMBL" id="JBAHYK010000392">
    <property type="protein sequence ID" value="KAL0574488.1"/>
    <property type="molecule type" value="Genomic_DNA"/>
</dbReference>
<evidence type="ECO:0008006" key="7">
    <source>
        <dbReference type="Google" id="ProtNLM"/>
    </source>
</evidence>
<protein>
    <recommendedName>
        <fullName evidence="7">NAD(P)-binding protein</fullName>
    </recommendedName>
</protein>
<proteinExistence type="inferred from homology"/>
<comment type="caution">
    <text evidence="5">The sequence shown here is derived from an EMBL/GenBank/DDBJ whole genome shotgun (WGS) entry which is preliminary data.</text>
</comment>
<evidence type="ECO:0000256" key="1">
    <source>
        <dbReference type="ARBA" id="ARBA00006484"/>
    </source>
</evidence>
<comment type="similarity">
    <text evidence="1 4">Belongs to the short-chain dehydrogenases/reductases (SDR) family.</text>
</comment>
<evidence type="ECO:0000256" key="2">
    <source>
        <dbReference type="ARBA" id="ARBA00022857"/>
    </source>
</evidence>
<keyword evidence="6" id="KW-1185">Reference proteome</keyword>
<dbReference type="Pfam" id="PF00106">
    <property type="entry name" value="adh_short"/>
    <property type="match status" value="1"/>
</dbReference>
<reference evidence="5 6" key="1">
    <citation type="submission" date="2024-02" db="EMBL/GenBank/DDBJ databases">
        <title>A draft genome for the cacao thread blight pathogen Marasmius crinis-equi.</title>
        <authorList>
            <person name="Cohen S.P."/>
            <person name="Baruah I.K."/>
            <person name="Amoako-Attah I."/>
            <person name="Bukari Y."/>
            <person name="Meinhardt L.W."/>
            <person name="Bailey B.A."/>
        </authorList>
    </citation>
    <scope>NUCLEOTIDE SEQUENCE [LARGE SCALE GENOMIC DNA]</scope>
    <source>
        <strain evidence="5 6">GH-76</strain>
    </source>
</reference>
<dbReference type="PRINTS" id="PR00081">
    <property type="entry name" value="GDHRDH"/>
</dbReference>
<name>A0ABR3FHC4_9AGAR</name>
<dbReference type="InterPro" id="IPR002347">
    <property type="entry name" value="SDR_fam"/>
</dbReference>
<evidence type="ECO:0000313" key="5">
    <source>
        <dbReference type="EMBL" id="KAL0574488.1"/>
    </source>
</evidence>
<evidence type="ECO:0000256" key="3">
    <source>
        <dbReference type="ARBA" id="ARBA00023002"/>
    </source>
</evidence>
<dbReference type="InterPro" id="IPR036291">
    <property type="entry name" value="NAD(P)-bd_dom_sf"/>
</dbReference>
<dbReference type="SUPFAM" id="SSF51735">
    <property type="entry name" value="NAD(P)-binding Rossmann-fold domains"/>
    <property type="match status" value="1"/>
</dbReference>
<organism evidence="5 6">
    <name type="scientific">Marasmius crinis-equi</name>
    <dbReference type="NCBI Taxonomy" id="585013"/>
    <lineage>
        <taxon>Eukaryota</taxon>
        <taxon>Fungi</taxon>
        <taxon>Dikarya</taxon>
        <taxon>Basidiomycota</taxon>
        <taxon>Agaricomycotina</taxon>
        <taxon>Agaricomycetes</taxon>
        <taxon>Agaricomycetidae</taxon>
        <taxon>Agaricales</taxon>
        <taxon>Marasmiineae</taxon>
        <taxon>Marasmiaceae</taxon>
        <taxon>Marasmius</taxon>
    </lineage>
</organism>
<evidence type="ECO:0000256" key="4">
    <source>
        <dbReference type="RuleBase" id="RU000363"/>
    </source>
</evidence>
<evidence type="ECO:0000313" key="6">
    <source>
        <dbReference type="Proteomes" id="UP001465976"/>
    </source>
</evidence>
<sequence>MNNDYKRVILVTGSNTGIGYGIVKGLAEKGQTVYLAARKEAAGREAQEKLKKEHSLDVKFVQLDVEDLKSIEAARDVIEKAEGRLDVLVNNAGTGGFGHPQTADENMDLDVLRSVFETNFFGLVQVTKTFIPLLRKAKPGYGNILQNSMEWGSCTFQTSSHELASTKFAAYCISKSAVHMYSIALASELKEARIRVNACCPGFVTTKLNLFAPGGQTIEEGAKAFIEWGLLGPEDDDKTGTVIRSMSAEEMLRFFQA</sequence>
<dbReference type="Gene3D" id="3.40.50.720">
    <property type="entry name" value="NAD(P)-binding Rossmann-like Domain"/>
    <property type="match status" value="1"/>
</dbReference>
<dbReference type="Proteomes" id="UP001465976">
    <property type="component" value="Unassembled WGS sequence"/>
</dbReference>
<dbReference type="PANTHER" id="PTHR43963">
    <property type="entry name" value="CARBONYL REDUCTASE 1-RELATED"/>
    <property type="match status" value="1"/>
</dbReference>
<keyword evidence="2" id="KW-0521">NADP</keyword>
<accession>A0ABR3FHC4</accession>